<keyword evidence="12" id="KW-1185">Reference proteome</keyword>
<accession>A0A2V2NCF0</accession>
<name>A0A2V2NCF0_9EURY</name>
<evidence type="ECO:0000256" key="6">
    <source>
        <dbReference type="ARBA" id="ARBA00022723"/>
    </source>
</evidence>
<comment type="function">
    <text evidence="9">May function in recognizing stalled ribosomes, interact with stem-loop structures in stalled mRNA molecules, and effect endonucleolytic cleavage of the mRNA. May play a role in the release non-functional ribosomes and degradation of damaged mRNAs. Has endoribonuclease activity.</text>
</comment>
<dbReference type="GO" id="GO:0070966">
    <property type="term" value="P:nuclear-transcribed mRNA catabolic process, no-go decay"/>
    <property type="evidence" value="ECO:0007669"/>
    <property type="project" value="InterPro"/>
</dbReference>
<dbReference type="RefSeq" id="WP_109967988.1">
    <property type="nucleotide sequence ID" value="NZ_CP176093.1"/>
</dbReference>
<comment type="cofactor">
    <cofactor evidence="1 9">
        <name>a divalent metal cation</name>
        <dbReference type="ChEBI" id="CHEBI:60240"/>
    </cofactor>
</comment>
<comment type="similarity">
    <text evidence="3 9">Belongs to the eukaryotic release factor 1 family. Pelota subfamily.</text>
</comment>
<dbReference type="InterPro" id="IPR023521">
    <property type="entry name" value="Pelota_arc"/>
</dbReference>
<evidence type="ECO:0000256" key="5">
    <source>
        <dbReference type="ARBA" id="ARBA00022722"/>
    </source>
</evidence>
<dbReference type="InterPro" id="IPR005140">
    <property type="entry name" value="eRF1_Pelota-like_N"/>
</dbReference>
<keyword evidence="8 9" id="KW-0378">Hydrolase</keyword>
<dbReference type="PANTHER" id="PTHR10853:SF0">
    <property type="entry name" value="PROTEIN PELOTA HOMOLOG"/>
    <property type="match status" value="1"/>
</dbReference>
<evidence type="ECO:0000256" key="4">
    <source>
        <dbReference type="ARBA" id="ARBA00022490"/>
    </source>
</evidence>
<dbReference type="Gene3D" id="3.30.1330.30">
    <property type="match status" value="1"/>
</dbReference>
<dbReference type="GO" id="GO:0070651">
    <property type="term" value="P:nonfunctional rRNA decay"/>
    <property type="evidence" value="ECO:0007669"/>
    <property type="project" value="TreeGrafter"/>
</dbReference>
<dbReference type="EC" id="3.1.-.-" evidence="9"/>
<keyword evidence="6 9" id="KW-0479">Metal-binding</keyword>
<dbReference type="SUPFAM" id="SSF55315">
    <property type="entry name" value="L30e-like"/>
    <property type="match status" value="1"/>
</dbReference>
<evidence type="ECO:0000256" key="1">
    <source>
        <dbReference type="ARBA" id="ARBA00001968"/>
    </source>
</evidence>
<evidence type="ECO:0000259" key="10">
    <source>
        <dbReference type="SMART" id="SM01194"/>
    </source>
</evidence>
<dbReference type="Gene3D" id="3.30.420.60">
    <property type="entry name" value="eRF1 domain 2"/>
    <property type="match status" value="1"/>
</dbReference>
<dbReference type="InterPro" id="IPR042226">
    <property type="entry name" value="eFR1_2_sf"/>
</dbReference>
<comment type="subcellular location">
    <subcellularLocation>
        <location evidence="2 9">Cytoplasm</location>
    </subcellularLocation>
</comment>
<dbReference type="Gene3D" id="2.30.30.870">
    <property type="entry name" value="Pelota, domain A"/>
    <property type="match status" value="1"/>
</dbReference>
<evidence type="ECO:0000256" key="3">
    <source>
        <dbReference type="ARBA" id="ARBA00009504"/>
    </source>
</evidence>
<comment type="subunit">
    <text evidence="9">Monomer.</text>
</comment>
<evidence type="ECO:0000256" key="2">
    <source>
        <dbReference type="ARBA" id="ARBA00004496"/>
    </source>
</evidence>
<evidence type="ECO:0000256" key="9">
    <source>
        <dbReference type="HAMAP-Rule" id="MF_01853"/>
    </source>
</evidence>
<reference evidence="11 12" key="1">
    <citation type="submission" date="2018-05" db="EMBL/GenBank/DDBJ databases">
        <title>Draft genome of Methanospirillum lacunae Ki8-1.</title>
        <authorList>
            <person name="Dueholm M.S."/>
            <person name="Nielsen P.H."/>
            <person name="Bakmann L.F."/>
            <person name="Otzen D.E."/>
        </authorList>
    </citation>
    <scope>NUCLEOTIDE SEQUENCE [LARGE SCALE GENOMIC DNA]</scope>
    <source>
        <strain evidence="11 12">Ki8-1</strain>
    </source>
</reference>
<gene>
    <name evidence="9" type="primary">pelA</name>
    <name evidence="11" type="ORF">DK846_05755</name>
</gene>
<dbReference type="GO" id="GO:0071025">
    <property type="term" value="P:RNA surveillance"/>
    <property type="evidence" value="ECO:0007669"/>
    <property type="project" value="InterPro"/>
</dbReference>
<evidence type="ECO:0000256" key="8">
    <source>
        <dbReference type="ARBA" id="ARBA00022801"/>
    </source>
</evidence>
<dbReference type="GO" id="GO:0046872">
    <property type="term" value="F:metal ion binding"/>
    <property type="evidence" value="ECO:0007669"/>
    <property type="project" value="UniProtKB-UniRule"/>
</dbReference>
<dbReference type="InterPro" id="IPR005142">
    <property type="entry name" value="eRF1_3"/>
</dbReference>
<dbReference type="SUPFAM" id="SSF159065">
    <property type="entry name" value="Dom34/Pelota N-terminal domain-like"/>
    <property type="match status" value="1"/>
</dbReference>
<dbReference type="InterPro" id="IPR029064">
    <property type="entry name" value="Ribosomal_eL30-like_sf"/>
</dbReference>
<dbReference type="NCBIfam" id="TIGR00111">
    <property type="entry name" value="pelota"/>
    <property type="match status" value="1"/>
</dbReference>
<dbReference type="AlphaFoldDB" id="A0A2V2NCF0"/>
<organism evidence="11 12">
    <name type="scientific">Methanospirillum lacunae</name>
    <dbReference type="NCBI Taxonomy" id="668570"/>
    <lineage>
        <taxon>Archaea</taxon>
        <taxon>Methanobacteriati</taxon>
        <taxon>Methanobacteriota</taxon>
        <taxon>Stenosarchaea group</taxon>
        <taxon>Methanomicrobia</taxon>
        <taxon>Methanomicrobiales</taxon>
        <taxon>Methanospirillaceae</taxon>
        <taxon>Methanospirillum</taxon>
    </lineage>
</organism>
<evidence type="ECO:0000256" key="7">
    <source>
        <dbReference type="ARBA" id="ARBA00022759"/>
    </source>
</evidence>
<dbReference type="InterPro" id="IPR058547">
    <property type="entry name" value="Pelota_N"/>
</dbReference>
<keyword evidence="7 9" id="KW-0255">Endonuclease</keyword>
<feature type="domain" description="eRF1/Pelota-like N-terminal" evidence="10">
    <location>
        <begin position="1"/>
        <end position="126"/>
    </location>
</feature>
<dbReference type="HAMAP" id="MF_01853">
    <property type="entry name" value="PelO"/>
    <property type="match status" value="1"/>
</dbReference>
<proteinExistence type="inferred from homology"/>
<dbReference type="EMBL" id="QGMY01000005">
    <property type="protein sequence ID" value="PWR72983.1"/>
    <property type="molecule type" value="Genomic_DNA"/>
</dbReference>
<dbReference type="GO" id="GO:0070481">
    <property type="term" value="P:nuclear-transcribed mRNA catabolic process, non-stop decay"/>
    <property type="evidence" value="ECO:0007669"/>
    <property type="project" value="InterPro"/>
</dbReference>
<dbReference type="Pfam" id="PF03465">
    <property type="entry name" value="eRF1_3"/>
    <property type="match status" value="1"/>
</dbReference>
<dbReference type="SUPFAM" id="SSF53137">
    <property type="entry name" value="Translational machinery components"/>
    <property type="match status" value="1"/>
</dbReference>
<dbReference type="Proteomes" id="UP000245657">
    <property type="component" value="Unassembled WGS sequence"/>
</dbReference>
<dbReference type="GO" id="GO:0032790">
    <property type="term" value="P:ribosome disassembly"/>
    <property type="evidence" value="ECO:0007669"/>
    <property type="project" value="TreeGrafter"/>
</dbReference>
<evidence type="ECO:0000313" key="12">
    <source>
        <dbReference type="Proteomes" id="UP000245657"/>
    </source>
</evidence>
<dbReference type="InterPro" id="IPR004405">
    <property type="entry name" value="TF_pelota"/>
</dbReference>
<dbReference type="SMART" id="SM01194">
    <property type="entry name" value="eRF1_1"/>
    <property type="match status" value="1"/>
</dbReference>
<dbReference type="InterPro" id="IPR038069">
    <property type="entry name" value="Pelota/DOM34_N"/>
</dbReference>
<dbReference type="GO" id="GO:0005737">
    <property type="term" value="C:cytoplasm"/>
    <property type="evidence" value="ECO:0007669"/>
    <property type="project" value="UniProtKB-SubCell"/>
</dbReference>
<keyword evidence="5 9" id="KW-0540">Nuclease</keyword>
<keyword evidence="4 9" id="KW-0963">Cytoplasm</keyword>
<comment type="domain">
    <text evidence="9">The N-terminal domain has the RNA-binding Sm fold. It harbors the endoribonuclease activity.</text>
</comment>
<dbReference type="PANTHER" id="PTHR10853">
    <property type="entry name" value="PELOTA"/>
    <property type="match status" value="1"/>
</dbReference>
<comment type="caution">
    <text evidence="11">The sequence shown here is derived from an EMBL/GenBank/DDBJ whole genome shotgun (WGS) entry which is preliminary data.</text>
</comment>
<dbReference type="GO" id="GO:0004519">
    <property type="term" value="F:endonuclease activity"/>
    <property type="evidence" value="ECO:0007669"/>
    <property type="project" value="UniProtKB-UniRule"/>
</dbReference>
<evidence type="ECO:0000313" key="11">
    <source>
        <dbReference type="EMBL" id="PWR72983.1"/>
    </source>
</evidence>
<dbReference type="GO" id="GO:0016787">
    <property type="term" value="F:hydrolase activity"/>
    <property type="evidence" value="ECO:0007669"/>
    <property type="project" value="UniProtKB-KW"/>
</dbReference>
<dbReference type="Pfam" id="PF26356">
    <property type="entry name" value="Pelota_N"/>
    <property type="match status" value="1"/>
</dbReference>
<dbReference type="OrthoDB" id="31300at2157"/>
<sequence>MKADIGELQRSFGEIKLFPESSDDLWHLKHLIIPGCLVFATTLRSVEGATDKIRPEKQEKRPVRLGIRVEQVEFHEYAIRLRVFGLIEQGVDEGSHHTLNLEPGYEISVIRTWFQADLDRIERAVKSAGAEAVHILAIEEGDAELYRMHSYGPRQIFSLTAGSGKGMECSTRQDLYDAVIAVLEPVTGPLVIAGPGFIKEDFARRLKALQPSRAGALLVIETRRSGRGAVQEVIGQGVLEKLTGDLQLAREVRFLDELMARIAKGEPTAYGMQEVSDGVKFGAVETLLIADTGLHNQEVTALVSEAEDMRADVVILSTEFEPGQRLEKLGGVAALLRYPIS</sequence>
<dbReference type="GeneID" id="97548914"/>
<protein>
    <recommendedName>
        <fullName evidence="9">Protein pelota homolog</fullName>
        <ecNumber evidence="9">3.1.-.-</ecNumber>
    </recommendedName>
</protein>